<dbReference type="GO" id="GO:0005930">
    <property type="term" value="C:axoneme"/>
    <property type="evidence" value="ECO:0007669"/>
    <property type="project" value="TreeGrafter"/>
</dbReference>
<reference evidence="8 9" key="1">
    <citation type="submission" date="2019-08" db="EMBL/GenBank/DDBJ databases">
        <title>Whole genome of Aphis craccivora.</title>
        <authorList>
            <person name="Voronova N.V."/>
            <person name="Shulinski R.S."/>
            <person name="Bandarenka Y.V."/>
            <person name="Zhorov D.G."/>
            <person name="Warner D."/>
        </authorList>
    </citation>
    <scope>NUCLEOTIDE SEQUENCE [LARGE SCALE GENOMIC DNA]</scope>
    <source>
        <strain evidence="8">180601</strain>
        <tissue evidence="8">Whole Body</tissue>
    </source>
</reference>
<evidence type="ECO:0000256" key="4">
    <source>
        <dbReference type="ARBA" id="ARBA00022803"/>
    </source>
</evidence>
<keyword evidence="4" id="KW-0802">TPR repeat</keyword>
<evidence type="ECO:0000256" key="5">
    <source>
        <dbReference type="ARBA" id="ARBA00023069"/>
    </source>
</evidence>
<dbReference type="SUPFAM" id="SSF50978">
    <property type="entry name" value="WD40 repeat-like"/>
    <property type="match status" value="1"/>
</dbReference>
<dbReference type="GO" id="GO:0030992">
    <property type="term" value="C:intraciliary transport particle B"/>
    <property type="evidence" value="ECO:0007669"/>
    <property type="project" value="TreeGrafter"/>
</dbReference>
<gene>
    <name evidence="8" type="ORF">FWK35_00003291</name>
</gene>
<protein>
    <submittedName>
        <fullName evidence="8">Intraflagellar transport protein 172 isoform X2</fullName>
    </submittedName>
</protein>
<proteinExistence type="inferred from homology"/>
<dbReference type="EMBL" id="VUJU01000011">
    <property type="protein sequence ID" value="KAF0774068.1"/>
    <property type="molecule type" value="Genomic_DNA"/>
</dbReference>
<sequence>MNIKPTDNHMQSIVITVIFSTRGTAFISGHADGSIVRYIITEGSSTEQQGRIVVHPVPPYALSWASGCIIAAGCDFSVHFYDQNGRSCKQFDYSPSSSCPDQKEFTVACSSPSGQAVVIGSFNSPSKLTWEEETTMYIQNLYTVSALAWKRDGSRIICGTLCGGIELFESVI</sequence>
<dbReference type="GO" id="GO:0036064">
    <property type="term" value="C:ciliary basal body"/>
    <property type="evidence" value="ECO:0007669"/>
    <property type="project" value="TreeGrafter"/>
</dbReference>
<comment type="similarity">
    <text evidence="7">Belongs to the IFT172 family.</text>
</comment>
<dbReference type="AlphaFoldDB" id="A0A6G0ZRQ8"/>
<comment type="subcellular location">
    <subcellularLocation>
        <location evidence="1">Cell projection</location>
        <location evidence="1">Cilium</location>
    </subcellularLocation>
</comment>
<keyword evidence="6" id="KW-0966">Cell projection</keyword>
<keyword evidence="8" id="KW-0282">Flagellum</keyword>
<feature type="non-terminal residue" evidence="8">
    <location>
        <position position="172"/>
    </location>
</feature>
<name>A0A6G0ZRQ8_APHCR</name>
<dbReference type="Proteomes" id="UP000478052">
    <property type="component" value="Unassembled WGS sequence"/>
</dbReference>
<evidence type="ECO:0000256" key="6">
    <source>
        <dbReference type="ARBA" id="ARBA00023273"/>
    </source>
</evidence>
<keyword evidence="2" id="KW-0853">WD repeat</keyword>
<comment type="caution">
    <text evidence="8">The sequence shown here is derived from an EMBL/GenBank/DDBJ whole genome shotgun (WGS) entry which is preliminary data.</text>
</comment>
<dbReference type="PANTHER" id="PTHR15722">
    <property type="entry name" value="IFT140/172-RELATED"/>
    <property type="match status" value="1"/>
</dbReference>
<accession>A0A6G0ZRQ8</accession>
<keyword evidence="9" id="KW-1185">Reference proteome</keyword>
<evidence type="ECO:0000256" key="2">
    <source>
        <dbReference type="ARBA" id="ARBA00022574"/>
    </source>
</evidence>
<evidence type="ECO:0000256" key="3">
    <source>
        <dbReference type="ARBA" id="ARBA00022737"/>
    </source>
</evidence>
<keyword evidence="5" id="KW-0969">Cilium</keyword>
<dbReference type="GO" id="GO:0042073">
    <property type="term" value="P:intraciliary transport"/>
    <property type="evidence" value="ECO:0007669"/>
    <property type="project" value="TreeGrafter"/>
</dbReference>
<dbReference type="OrthoDB" id="2186662at2759"/>
<evidence type="ECO:0000313" key="8">
    <source>
        <dbReference type="EMBL" id="KAF0774068.1"/>
    </source>
</evidence>
<evidence type="ECO:0000256" key="7">
    <source>
        <dbReference type="ARBA" id="ARBA00038130"/>
    </source>
</evidence>
<dbReference type="Gene3D" id="2.130.10.10">
    <property type="entry name" value="YVTN repeat-like/Quinoprotein amine dehydrogenase"/>
    <property type="match status" value="1"/>
</dbReference>
<keyword evidence="3" id="KW-0677">Repeat</keyword>
<evidence type="ECO:0000256" key="1">
    <source>
        <dbReference type="ARBA" id="ARBA00004138"/>
    </source>
</evidence>
<evidence type="ECO:0000313" key="9">
    <source>
        <dbReference type="Proteomes" id="UP000478052"/>
    </source>
</evidence>
<dbReference type="InterPro" id="IPR036322">
    <property type="entry name" value="WD40_repeat_dom_sf"/>
</dbReference>
<dbReference type="InterPro" id="IPR015943">
    <property type="entry name" value="WD40/YVTN_repeat-like_dom_sf"/>
</dbReference>
<dbReference type="PANTHER" id="PTHR15722:SF2">
    <property type="entry name" value="INTRAFLAGELLAR TRANSPORT PROTEIN 172 HOMOLOG"/>
    <property type="match status" value="1"/>
</dbReference>
<organism evidence="8 9">
    <name type="scientific">Aphis craccivora</name>
    <name type="common">Cowpea aphid</name>
    <dbReference type="NCBI Taxonomy" id="307492"/>
    <lineage>
        <taxon>Eukaryota</taxon>
        <taxon>Metazoa</taxon>
        <taxon>Ecdysozoa</taxon>
        <taxon>Arthropoda</taxon>
        <taxon>Hexapoda</taxon>
        <taxon>Insecta</taxon>
        <taxon>Pterygota</taxon>
        <taxon>Neoptera</taxon>
        <taxon>Paraneoptera</taxon>
        <taxon>Hemiptera</taxon>
        <taxon>Sternorrhyncha</taxon>
        <taxon>Aphidomorpha</taxon>
        <taxon>Aphidoidea</taxon>
        <taxon>Aphididae</taxon>
        <taxon>Aphidini</taxon>
        <taxon>Aphis</taxon>
        <taxon>Aphis</taxon>
    </lineage>
</organism>